<dbReference type="Proteomes" id="UP000326907">
    <property type="component" value="Unassembled WGS sequence"/>
</dbReference>
<keyword evidence="2" id="KW-1185">Reference proteome</keyword>
<sequence length="104" mass="10531">MQPVAAVTGSLDVQAWTSSPSLSSAANSAKGIDDPYGASGWASDSIRLLMGTPDANGDGIPDIWTLRVDGAVRFYAGSRTALSGSGTEIVGNGDGGWKNKMAIG</sequence>
<comment type="caution">
    <text evidence="1">The sequence shown here is derived from an EMBL/GenBank/DDBJ whole genome shotgun (WGS) entry which is preliminary data.</text>
</comment>
<reference evidence="1 2" key="1">
    <citation type="submission" date="2019-09" db="EMBL/GenBank/DDBJ databases">
        <authorList>
            <person name="Liu P."/>
        </authorList>
    </citation>
    <scope>NUCLEOTIDE SEQUENCE [LARGE SCALE GENOMIC DNA]</scope>
    <source>
        <strain evidence="1 2">TRM68085</strain>
    </source>
</reference>
<dbReference type="EMBL" id="VYUA01000010">
    <property type="protein sequence ID" value="KAB2591931.1"/>
    <property type="molecule type" value="Genomic_DNA"/>
</dbReference>
<proteinExistence type="predicted"/>
<accession>A0A5N5EQ20</accession>
<evidence type="ECO:0000313" key="2">
    <source>
        <dbReference type="Proteomes" id="UP000326907"/>
    </source>
</evidence>
<gene>
    <name evidence="1" type="ORF">F5983_13960</name>
</gene>
<dbReference type="RefSeq" id="WP_151510595.1">
    <property type="nucleotide sequence ID" value="NZ_JBMVCA010000012.1"/>
</dbReference>
<protein>
    <submittedName>
        <fullName evidence="1">Uncharacterized protein</fullName>
    </submittedName>
</protein>
<evidence type="ECO:0000313" key="1">
    <source>
        <dbReference type="EMBL" id="KAB2591931.1"/>
    </source>
</evidence>
<organism evidence="1 2">
    <name type="scientific">Streptomyces arboris</name>
    <dbReference type="NCBI Taxonomy" id="2600619"/>
    <lineage>
        <taxon>Bacteria</taxon>
        <taxon>Bacillati</taxon>
        <taxon>Actinomycetota</taxon>
        <taxon>Actinomycetes</taxon>
        <taxon>Kitasatosporales</taxon>
        <taxon>Streptomycetaceae</taxon>
        <taxon>Streptomyces</taxon>
    </lineage>
</organism>
<name>A0A5N5EQ20_9ACTN</name>
<dbReference type="AlphaFoldDB" id="A0A5N5EQ20"/>